<dbReference type="OrthoDB" id="10495150at2759"/>
<evidence type="ECO:0000313" key="1">
    <source>
        <dbReference type="EMBL" id="OJA09698.1"/>
    </source>
</evidence>
<proteinExistence type="predicted"/>
<gene>
    <name evidence="1" type="ORF">AZE42_05571</name>
</gene>
<name>A0A1J8QJU2_9AGAM</name>
<protein>
    <submittedName>
        <fullName evidence="1">Uncharacterized protein</fullName>
    </submittedName>
</protein>
<dbReference type="Proteomes" id="UP000183567">
    <property type="component" value="Unassembled WGS sequence"/>
</dbReference>
<evidence type="ECO:0000313" key="2">
    <source>
        <dbReference type="Proteomes" id="UP000183567"/>
    </source>
</evidence>
<dbReference type="AlphaFoldDB" id="A0A1J8QJU2"/>
<reference evidence="1 2" key="1">
    <citation type="submission" date="2016-03" db="EMBL/GenBank/DDBJ databases">
        <title>Comparative genomics of the ectomycorrhizal sister species Rhizopogon vinicolor and Rhizopogon vesiculosus (Basidiomycota: Boletales) reveals a divergence of the mating type B locus.</title>
        <authorList>
            <person name="Mujic A.B."/>
            <person name="Kuo A."/>
            <person name="Tritt A."/>
            <person name="Lipzen A."/>
            <person name="Chen C."/>
            <person name="Johnson J."/>
            <person name="Sharma A."/>
            <person name="Barry K."/>
            <person name="Grigoriev I.V."/>
            <person name="Spatafora J.W."/>
        </authorList>
    </citation>
    <scope>NUCLEOTIDE SEQUENCE [LARGE SCALE GENOMIC DNA]</scope>
    <source>
        <strain evidence="1 2">AM-OR11-056</strain>
    </source>
</reference>
<accession>A0A1J8QJU2</accession>
<comment type="caution">
    <text evidence="1">The sequence shown here is derived from an EMBL/GenBank/DDBJ whole genome shotgun (WGS) entry which is preliminary data.</text>
</comment>
<dbReference type="EMBL" id="LVVM01005826">
    <property type="protein sequence ID" value="OJA09698.1"/>
    <property type="molecule type" value="Genomic_DNA"/>
</dbReference>
<keyword evidence="2" id="KW-1185">Reference proteome</keyword>
<organism evidence="1 2">
    <name type="scientific">Rhizopogon vesiculosus</name>
    <dbReference type="NCBI Taxonomy" id="180088"/>
    <lineage>
        <taxon>Eukaryota</taxon>
        <taxon>Fungi</taxon>
        <taxon>Dikarya</taxon>
        <taxon>Basidiomycota</taxon>
        <taxon>Agaricomycotina</taxon>
        <taxon>Agaricomycetes</taxon>
        <taxon>Agaricomycetidae</taxon>
        <taxon>Boletales</taxon>
        <taxon>Suillineae</taxon>
        <taxon>Rhizopogonaceae</taxon>
        <taxon>Rhizopogon</taxon>
    </lineage>
</organism>
<sequence>MLTRYLYPHTGALQIPSLFTSETSGIREGLLVITALVMLSANRIISLAGLSVCIAPELVTKSLVKQASPPFNSSCRFVSNYQNSPTRFDSIRLAPYPQKKLSSMLPVKAEVISEPQHWFGDNVGPTFDNNEPSALFLGSNHHTETADPNIEENHVGHCIHVRRHAPGSLRLGCTVSCEEVFDDEEDLIAIRRIR</sequence>